<gene>
    <name evidence="2" type="ORF">A3C71_03000</name>
</gene>
<dbReference type="Pfam" id="PF04773">
    <property type="entry name" value="FecR"/>
    <property type="match status" value="1"/>
</dbReference>
<proteinExistence type="predicted"/>
<dbReference type="Gene3D" id="2.60.40.10">
    <property type="entry name" value="Immunoglobulins"/>
    <property type="match status" value="1"/>
</dbReference>
<dbReference type="EMBL" id="MGJT01000028">
    <property type="protein sequence ID" value="OGN11716.1"/>
    <property type="molecule type" value="Genomic_DNA"/>
</dbReference>
<dbReference type="InterPro" id="IPR013783">
    <property type="entry name" value="Ig-like_fold"/>
</dbReference>
<comment type="caution">
    <text evidence="2">The sequence shown here is derived from an EMBL/GenBank/DDBJ whole genome shotgun (WGS) entry which is preliminary data.</text>
</comment>
<evidence type="ECO:0000313" key="2">
    <source>
        <dbReference type="EMBL" id="OGN11716.1"/>
    </source>
</evidence>
<dbReference type="InterPro" id="IPR006860">
    <property type="entry name" value="FecR"/>
</dbReference>
<sequence length="430" mass="47111">MKLLLVLVVLGIAVGGFFLLKPASEVGKEVASIYVLAVLEPNILVKQGNQAEFIEITKSRRVKAGDEIKTSSTGRASLLYPNGDITNIDRDSHLKIKTLEKSGDQSALTLLVGSVLAKVRHALGAGDYYRIETQNSVASVRGTIFAVKFKENKSSILVLENKVLVSAVDPKTGEVIEDHGVVEVESGEKTEVKSDYLPSRDYPLEAKLLTKEDISEEFIEESLDQEDIKKEKVREIFEKIRELLPSARPSLRFKDFVSEEMEDEEKKDLEIKTEEKLEEPVLTPTVLPRLTVAPKPTATLSPAPLVPSQTLEPIRETIKETLTLTPVATPLSTPTPTPSPSPILIQTSLISITPKTIELSTEKQEIVLNGRKLTGTKKVFIGDLEAKFFVLDESTVFATVPAELKAGAHSVGIISAGGENLRLDNILTVR</sequence>
<dbReference type="AlphaFoldDB" id="A0A1F8FHD8"/>
<dbReference type="Proteomes" id="UP000178197">
    <property type="component" value="Unassembled WGS sequence"/>
</dbReference>
<accession>A0A1F8FHD8</accession>
<protein>
    <recommendedName>
        <fullName evidence="1">FecR protein domain-containing protein</fullName>
    </recommendedName>
</protein>
<dbReference type="Gene3D" id="2.60.120.1440">
    <property type="match status" value="1"/>
</dbReference>
<dbReference type="PANTHER" id="PTHR38731">
    <property type="entry name" value="LIPL45-RELATED LIPOPROTEIN-RELATED"/>
    <property type="match status" value="1"/>
</dbReference>
<evidence type="ECO:0000313" key="3">
    <source>
        <dbReference type="Proteomes" id="UP000178197"/>
    </source>
</evidence>
<evidence type="ECO:0000259" key="1">
    <source>
        <dbReference type="Pfam" id="PF04773"/>
    </source>
</evidence>
<name>A0A1F8FHD8_9BACT</name>
<reference evidence="2 3" key="1">
    <citation type="journal article" date="2016" name="Nat. Commun.">
        <title>Thousands of microbial genomes shed light on interconnected biogeochemical processes in an aquifer system.</title>
        <authorList>
            <person name="Anantharaman K."/>
            <person name="Brown C.T."/>
            <person name="Hug L.A."/>
            <person name="Sharon I."/>
            <person name="Castelle C.J."/>
            <person name="Probst A.J."/>
            <person name="Thomas B.C."/>
            <person name="Singh A."/>
            <person name="Wilkins M.J."/>
            <person name="Karaoz U."/>
            <person name="Brodie E.L."/>
            <person name="Williams K.H."/>
            <person name="Hubbard S.S."/>
            <person name="Banfield J.F."/>
        </authorList>
    </citation>
    <scope>NUCLEOTIDE SEQUENCE [LARGE SCALE GENOMIC DNA]</scope>
</reference>
<feature type="domain" description="FecR protein" evidence="1">
    <location>
        <begin position="66"/>
        <end position="163"/>
    </location>
</feature>
<organism evidence="2 3">
    <name type="scientific">Candidatus Yanofskybacteria bacterium RIFCSPHIGHO2_02_FULL_43_15c</name>
    <dbReference type="NCBI Taxonomy" id="1802679"/>
    <lineage>
        <taxon>Bacteria</taxon>
        <taxon>Candidatus Yanofskyibacteriota</taxon>
    </lineage>
</organism>